<proteinExistence type="predicted"/>
<protein>
    <recommendedName>
        <fullName evidence="4">Heavy metal transporter</fullName>
    </recommendedName>
</protein>
<dbReference type="AlphaFoldDB" id="A0A7X8TL85"/>
<feature type="region of interest" description="Disordered" evidence="1">
    <location>
        <begin position="155"/>
        <end position="180"/>
    </location>
</feature>
<reference evidence="2 3" key="1">
    <citation type="submission" date="2020-04" db="EMBL/GenBank/DDBJ databases">
        <title>Nesterenkonia sp. nov., isolated from marine sediment.</title>
        <authorList>
            <person name="Zhang G."/>
        </authorList>
    </citation>
    <scope>NUCLEOTIDE SEQUENCE [LARGE SCALE GENOMIC DNA]</scope>
    <source>
        <strain evidence="2 3">MY13</strain>
    </source>
</reference>
<comment type="caution">
    <text evidence="2">The sequence shown here is derived from an EMBL/GenBank/DDBJ whole genome shotgun (WGS) entry which is preliminary data.</text>
</comment>
<feature type="region of interest" description="Disordered" evidence="1">
    <location>
        <begin position="260"/>
        <end position="280"/>
    </location>
</feature>
<keyword evidence="3" id="KW-1185">Reference proteome</keyword>
<evidence type="ECO:0000256" key="1">
    <source>
        <dbReference type="SAM" id="MobiDB-lite"/>
    </source>
</evidence>
<evidence type="ECO:0000313" key="2">
    <source>
        <dbReference type="EMBL" id="NLS10654.1"/>
    </source>
</evidence>
<evidence type="ECO:0008006" key="4">
    <source>
        <dbReference type="Google" id="ProtNLM"/>
    </source>
</evidence>
<name>A0A7X8TL85_9MICC</name>
<dbReference type="Proteomes" id="UP000523139">
    <property type="component" value="Unassembled WGS sequence"/>
</dbReference>
<sequence>MSPLRTPRSTVTTRPMARRKRRRRAIVALGVTSALIAGTAYGTWRYIEENEYLLEVRCEVGVDDQTVELSPEQTHNAATLAVTAIDRGLPAGAAVDALAISMQESELQIRETEDDRDSRVLFARGVPDWSEGSDGEPVETSIEGFYSVLEDSLEAGQEDDDGEAEGDGEDSEEDEQRNWEPGLELDEVAEILERPHNPQFYPQHGTMAEAYAEALTGQQPADLTCHLSQLEAPGPDPEGVVEELAAVMPNALEIPFPEAEEDAEAEDADSEEAESEPEPILDGIVELSGSGEESEILISVPEGEDATDYQWMVAHWAVAVADTYGIQTVTSDPYQWDRSSGDWETVDDEITAESGTVTIGFEQD</sequence>
<feature type="compositionally biased region" description="Acidic residues" evidence="1">
    <location>
        <begin position="260"/>
        <end position="279"/>
    </location>
</feature>
<feature type="compositionally biased region" description="Acidic residues" evidence="1">
    <location>
        <begin position="155"/>
        <end position="175"/>
    </location>
</feature>
<dbReference type="RefSeq" id="WP_168888132.1">
    <property type="nucleotide sequence ID" value="NZ_JABAHY010000012.1"/>
</dbReference>
<evidence type="ECO:0000313" key="3">
    <source>
        <dbReference type="Proteomes" id="UP000523139"/>
    </source>
</evidence>
<gene>
    <name evidence="2" type="ORF">HGQ17_11765</name>
</gene>
<dbReference type="EMBL" id="JABAHY010000012">
    <property type="protein sequence ID" value="NLS10654.1"/>
    <property type="molecule type" value="Genomic_DNA"/>
</dbReference>
<accession>A0A7X8TL85</accession>
<organism evidence="2 3">
    <name type="scientific">Nesterenkonia sedimenti</name>
    <dbReference type="NCBI Taxonomy" id="1463632"/>
    <lineage>
        <taxon>Bacteria</taxon>
        <taxon>Bacillati</taxon>
        <taxon>Actinomycetota</taxon>
        <taxon>Actinomycetes</taxon>
        <taxon>Micrococcales</taxon>
        <taxon>Micrococcaceae</taxon>
        <taxon>Nesterenkonia</taxon>
    </lineage>
</organism>